<keyword evidence="4" id="KW-0804">Transcription</keyword>
<gene>
    <name evidence="7" type="ORF">C1O66_20495</name>
</gene>
<feature type="DNA-binding region" description="H-T-H motif" evidence="5">
    <location>
        <begin position="33"/>
        <end position="52"/>
    </location>
</feature>
<name>A0A2N8KRR4_9BURK</name>
<evidence type="ECO:0000259" key="6">
    <source>
        <dbReference type="PROSITE" id="PS50977"/>
    </source>
</evidence>
<evidence type="ECO:0000256" key="5">
    <source>
        <dbReference type="PROSITE-ProRule" id="PRU00335"/>
    </source>
</evidence>
<dbReference type="Proteomes" id="UP000235916">
    <property type="component" value="Unassembled WGS sequence"/>
</dbReference>
<comment type="caution">
    <text evidence="7">The sequence shown here is derived from an EMBL/GenBank/DDBJ whole genome shotgun (WGS) entry which is preliminary data.</text>
</comment>
<dbReference type="SUPFAM" id="SSF48498">
    <property type="entry name" value="Tetracyclin repressor-like, C-terminal domain"/>
    <property type="match status" value="1"/>
</dbReference>
<dbReference type="GO" id="GO:0003700">
    <property type="term" value="F:DNA-binding transcription factor activity"/>
    <property type="evidence" value="ECO:0007669"/>
    <property type="project" value="TreeGrafter"/>
</dbReference>
<dbReference type="InterPro" id="IPR001647">
    <property type="entry name" value="HTH_TetR"/>
</dbReference>
<evidence type="ECO:0000313" key="8">
    <source>
        <dbReference type="Proteomes" id="UP000235916"/>
    </source>
</evidence>
<dbReference type="GO" id="GO:0000976">
    <property type="term" value="F:transcription cis-regulatory region binding"/>
    <property type="evidence" value="ECO:0007669"/>
    <property type="project" value="TreeGrafter"/>
</dbReference>
<evidence type="ECO:0000256" key="4">
    <source>
        <dbReference type="ARBA" id="ARBA00023163"/>
    </source>
</evidence>
<evidence type="ECO:0000256" key="2">
    <source>
        <dbReference type="ARBA" id="ARBA00023015"/>
    </source>
</evidence>
<dbReference type="InterPro" id="IPR013572">
    <property type="entry name" value="Tscrpt_reg_MAATS_C"/>
</dbReference>
<dbReference type="Gene3D" id="1.10.357.10">
    <property type="entry name" value="Tetracycline Repressor, domain 2"/>
    <property type="match status" value="1"/>
</dbReference>
<reference evidence="7 8" key="1">
    <citation type="submission" date="2018-01" db="EMBL/GenBank/DDBJ databases">
        <title>Draft genome sequence of Paucibacter aquatile CR182 isolated from freshwater of the Nakdong River.</title>
        <authorList>
            <person name="Choi A."/>
            <person name="Chung E.J."/>
        </authorList>
    </citation>
    <scope>NUCLEOTIDE SEQUENCE [LARGE SCALE GENOMIC DNA]</scope>
    <source>
        <strain evidence="7 8">CR182</strain>
    </source>
</reference>
<dbReference type="PROSITE" id="PS50977">
    <property type="entry name" value="HTH_TETR_2"/>
    <property type="match status" value="1"/>
</dbReference>
<dbReference type="PROSITE" id="PS01081">
    <property type="entry name" value="HTH_TETR_1"/>
    <property type="match status" value="1"/>
</dbReference>
<keyword evidence="8" id="KW-1185">Reference proteome</keyword>
<dbReference type="Pfam" id="PF00440">
    <property type="entry name" value="TetR_N"/>
    <property type="match status" value="1"/>
</dbReference>
<keyword evidence="1" id="KW-0678">Repressor</keyword>
<keyword evidence="3 5" id="KW-0238">DNA-binding</keyword>
<protein>
    <submittedName>
        <fullName evidence="7">TetR family transcriptional regulator</fullName>
    </submittedName>
</protein>
<proteinExistence type="predicted"/>
<dbReference type="PANTHER" id="PTHR30055">
    <property type="entry name" value="HTH-TYPE TRANSCRIPTIONAL REGULATOR RUTR"/>
    <property type="match status" value="1"/>
</dbReference>
<keyword evidence="2" id="KW-0805">Transcription regulation</keyword>
<sequence length="238" mass="26905">MARKTKQEAQETRMSLLDAAEQLFQQRGVSRCSLQDIALSAGVTRGAIYWHFKDKAELFDAMMDRATMPLEEGMDVNVDAKGVLSLRDLRWGLVNVFYSAMHNERTRRVFEIAMQKVEYTGEMQALKERKLQSHRNWREQNRLCFEHAIEIGQLPPSLNTSRAAVALVALVDGLLHQWIMDPESFDLMDVGQTAIEGFLNSLSHSPSACAEPLLPPMTAEEIARLGQQGICQGLKRED</sequence>
<dbReference type="EMBL" id="POSP01000004">
    <property type="protein sequence ID" value="PND36112.1"/>
    <property type="molecule type" value="Genomic_DNA"/>
</dbReference>
<dbReference type="PANTHER" id="PTHR30055:SF240">
    <property type="entry name" value="HTH-TYPE TRANSCRIPTIONAL REGULATOR ACRR"/>
    <property type="match status" value="1"/>
</dbReference>
<dbReference type="Pfam" id="PF08361">
    <property type="entry name" value="TetR_C_2"/>
    <property type="match status" value="1"/>
</dbReference>
<evidence type="ECO:0000313" key="7">
    <source>
        <dbReference type="EMBL" id="PND36112.1"/>
    </source>
</evidence>
<feature type="domain" description="HTH tetR-type" evidence="6">
    <location>
        <begin position="10"/>
        <end position="70"/>
    </location>
</feature>
<dbReference type="PRINTS" id="PR00455">
    <property type="entry name" value="HTHTETR"/>
</dbReference>
<organism evidence="7 8">
    <name type="scientific">Kinneretia aquatilis</name>
    <dbReference type="NCBI Taxonomy" id="2070761"/>
    <lineage>
        <taxon>Bacteria</taxon>
        <taxon>Pseudomonadati</taxon>
        <taxon>Pseudomonadota</taxon>
        <taxon>Betaproteobacteria</taxon>
        <taxon>Burkholderiales</taxon>
        <taxon>Sphaerotilaceae</taxon>
        <taxon>Roseateles</taxon>
    </lineage>
</organism>
<dbReference type="InterPro" id="IPR023772">
    <property type="entry name" value="DNA-bd_HTH_TetR-type_CS"/>
</dbReference>
<dbReference type="AlphaFoldDB" id="A0A2N8KRR4"/>
<dbReference type="SUPFAM" id="SSF46689">
    <property type="entry name" value="Homeodomain-like"/>
    <property type="match status" value="1"/>
</dbReference>
<dbReference type="OrthoDB" id="5816932at2"/>
<accession>A0A2N8KRR4</accession>
<evidence type="ECO:0000256" key="1">
    <source>
        <dbReference type="ARBA" id="ARBA00022491"/>
    </source>
</evidence>
<evidence type="ECO:0000256" key="3">
    <source>
        <dbReference type="ARBA" id="ARBA00023125"/>
    </source>
</evidence>
<dbReference type="InterPro" id="IPR036271">
    <property type="entry name" value="Tet_transcr_reg_TetR-rel_C_sf"/>
</dbReference>
<dbReference type="InterPro" id="IPR050109">
    <property type="entry name" value="HTH-type_TetR-like_transc_reg"/>
</dbReference>
<dbReference type="InterPro" id="IPR009057">
    <property type="entry name" value="Homeodomain-like_sf"/>
</dbReference>